<keyword evidence="1" id="KW-0175">Coiled coil</keyword>
<proteinExistence type="predicted"/>
<organism evidence="3 4">
    <name type="scientific">Brassica rapa subsp. trilocularis</name>
    <dbReference type="NCBI Taxonomy" id="1813537"/>
    <lineage>
        <taxon>Eukaryota</taxon>
        <taxon>Viridiplantae</taxon>
        <taxon>Streptophyta</taxon>
        <taxon>Embryophyta</taxon>
        <taxon>Tracheophyta</taxon>
        <taxon>Spermatophyta</taxon>
        <taxon>Magnoliopsida</taxon>
        <taxon>eudicotyledons</taxon>
        <taxon>Gunneridae</taxon>
        <taxon>Pentapetalae</taxon>
        <taxon>rosids</taxon>
        <taxon>malvids</taxon>
        <taxon>Brassicales</taxon>
        <taxon>Brassicaceae</taxon>
        <taxon>Brassiceae</taxon>
        <taxon>Brassica</taxon>
    </lineage>
</organism>
<feature type="coiled-coil region" evidence="1">
    <location>
        <begin position="329"/>
        <end position="360"/>
    </location>
</feature>
<comment type="caution">
    <text evidence="3">The sequence shown here is derived from an EMBL/GenBank/DDBJ whole genome shotgun (WGS) entry which is preliminary data.</text>
</comment>
<dbReference type="EMBL" id="JADBGQ010000010">
    <property type="protein sequence ID" value="KAG5375509.1"/>
    <property type="molecule type" value="Genomic_DNA"/>
</dbReference>
<evidence type="ECO:0000256" key="2">
    <source>
        <dbReference type="SAM" id="MobiDB-lite"/>
    </source>
</evidence>
<feature type="region of interest" description="Disordered" evidence="2">
    <location>
        <begin position="363"/>
        <end position="437"/>
    </location>
</feature>
<dbReference type="Proteomes" id="UP000823674">
    <property type="component" value="Chromosome A10"/>
</dbReference>
<feature type="compositionally biased region" description="Basic and acidic residues" evidence="2">
    <location>
        <begin position="414"/>
        <end position="423"/>
    </location>
</feature>
<evidence type="ECO:0000313" key="4">
    <source>
        <dbReference type="Proteomes" id="UP000823674"/>
    </source>
</evidence>
<reference evidence="3 4" key="1">
    <citation type="submission" date="2021-03" db="EMBL/GenBank/DDBJ databases">
        <authorList>
            <person name="King G.J."/>
            <person name="Bancroft I."/>
            <person name="Baten A."/>
            <person name="Bloomfield J."/>
            <person name="Borpatragohain P."/>
            <person name="He Z."/>
            <person name="Irish N."/>
            <person name="Irwin J."/>
            <person name="Liu K."/>
            <person name="Mauleon R.P."/>
            <person name="Moore J."/>
            <person name="Morris R."/>
            <person name="Ostergaard L."/>
            <person name="Wang B."/>
            <person name="Wells R."/>
        </authorList>
    </citation>
    <scope>NUCLEOTIDE SEQUENCE [LARGE SCALE GENOMIC DNA]</scope>
    <source>
        <strain evidence="3">R-o-18</strain>
        <tissue evidence="3">Leaf</tissue>
    </source>
</reference>
<feature type="region of interest" description="Disordered" evidence="2">
    <location>
        <begin position="191"/>
        <end position="211"/>
    </location>
</feature>
<gene>
    <name evidence="3" type="primary">A10g502990.1_BraROA</name>
    <name evidence="3" type="ORF">IGI04_040105</name>
</gene>
<name>A0ABQ7KQF4_BRACM</name>
<keyword evidence="4" id="KW-1185">Reference proteome</keyword>
<feature type="compositionally biased region" description="Basic and acidic residues" evidence="2">
    <location>
        <begin position="198"/>
        <end position="211"/>
    </location>
</feature>
<evidence type="ECO:0000256" key="1">
    <source>
        <dbReference type="SAM" id="Coils"/>
    </source>
</evidence>
<evidence type="ECO:0008006" key="5">
    <source>
        <dbReference type="Google" id="ProtNLM"/>
    </source>
</evidence>
<feature type="region of interest" description="Disordered" evidence="2">
    <location>
        <begin position="115"/>
        <end position="134"/>
    </location>
</feature>
<protein>
    <recommendedName>
        <fullName evidence="5">DUF287 domain-containing protein</fullName>
    </recommendedName>
</protein>
<accession>A0ABQ7KQF4</accession>
<feature type="compositionally biased region" description="Basic and acidic residues" evidence="2">
    <location>
        <begin position="363"/>
        <end position="373"/>
    </location>
</feature>
<sequence length="437" mass="49122">MDTRFGFMDTRFRASQFKERDDGLVWIVIWIFFNLRSQEYSGIILDRITKGILLFYARIAINPYGFDLIRVKCGLKILRIIWIRIDNHAFTIDRFGTNDSIVLVEEIGMWRQYKTRGGGGRENRDGNSGWFEGGKHEERARSYKGVVINGNTGNQQKERDGREYYGKGKGKMVEENDHKWRRVAEKGNKISLNNRGNYRGDGEGSRQRMPRMDEARVVAQEERGRGIPGQVTGQVGDQQVMQGSHTVEIAQQNVPSLEFQEELAKTQATGAAVISDPMDTESGLQVVKSLIGNVTEVDDGADTDRIMEMDEIRGVFLEHGVDMDAADLKECSEGEMEEALRELEQASGEENREVEEVTKVEDDKDMADGDVGKKNGSRKRLFEPTISTTASTKMRLAKALVSPRKRAVGKTGTRHGEPGKQMENKGPSNPNMGPPKP</sequence>
<evidence type="ECO:0000313" key="3">
    <source>
        <dbReference type="EMBL" id="KAG5375509.1"/>
    </source>
</evidence>